<keyword evidence="3 5" id="KW-1133">Transmembrane helix</keyword>
<dbReference type="GeneID" id="20643967"/>
<dbReference type="Pfam" id="PF07264">
    <property type="entry name" value="EI24"/>
    <property type="match status" value="2"/>
</dbReference>
<feature type="transmembrane region" description="Helical" evidence="5">
    <location>
        <begin position="202"/>
        <end position="223"/>
    </location>
</feature>
<name>G4ZPY6_PHYSP</name>
<keyword evidence="7" id="KW-1185">Reference proteome</keyword>
<dbReference type="InParanoid" id="G4ZPY6"/>
<keyword evidence="4 5" id="KW-0472">Membrane</keyword>
<organism evidence="6 7">
    <name type="scientific">Phytophthora sojae (strain P6497)</name>
    <name type="common">Soybean stem and root rot agent</name>
    <name type="synonym">Phytophthora megasperma f. sp. glycines</name>
    <dbReference type="NCBI Taxonomy" id="1094619"/>
    <lineage>
        <taxon>Eukaryota</taxon>
        <taxon>Sar</taxon>
        <taxon>Stramenopiles</taxon>
        <taxon>Oomycota</taxon>
        <taxon>Peronosporomycetes</taxon>
        <taxon>Peronosporales</taxon>
        <taxon>Peronosporaceae</taxon>
        <taxon>Phytophthora</taxon>
    </lineage>
</organism>
<sequence length="515" mass="57563">MSTYVVQGLAYFVTHPRLWLTTLCPLLLTLVVAITSVVVLFSVALVPQAEGLEDAGVTSWLSWLLAVMLVLVEIFLVTLIYNLVIMGCYQDKIFEQVMVARGFKDMVEDEERHASCARACRSCCRVSLWLRLVLLIVTLPLNLIPIIGSIIYAWLNGTILAWEYHLLYFEFKNFSYGQQKTFINEHKVQYSSFGMQALLMEMIPGVGSLFVFTNTVGAALLAAHLEEEERERGALQGGLNNNNNANAYSNGYAPSGGIVSPSLSSSMWTYVAQGLAYFLAHPALWRMTICPVLLTVVVGMTTVIVLLGAAMYPQEQALYDAGVPEGLAWVMAIMLCLVESFVIVMVYSVICLACYQDKVFEFVMRQQGHEELVSNKRRHASCLRICTSCCRVSVLLRLGLLVVSVPLNVVPVVGNATYAWLNGQLVAWEYHFFYFELKNYSFEQQQALINERSMQYTLFGMQALLLEMVPGIGAVFMFTNTVGAALFASSIEREEAAKHPQVPHQEETESYRSLV</sequence>
<dbReference type="KEGG" id="psoj:PHYSODRAFT_316349"/>
<evidence type="ECO:0000256" key="5">
    <source>
        <dbReference type="SAM" id="Phobius"/>
    </source>
</evidence>
<feature type="transmembrane region" description="Helical" evidence="5">
    <location>
        <begin position="468"/>
        <end position="488"/>
    </location>
</feature>
<proteinExistence type="predicted"/>
<accession>G4ZPY6</accession>
<feature type="transmembrane region" description="Helical" evidence="5">
    <location>
        <begin position="60"/>
        <end position="84"/>
    </location>
</feature>
<evidence type="ECO:0000256" key="3">
    <source>
        <dbReference type="ARBA" id="ARBA00022989"/>
    </source>
</evidence>
<feature type="transmembrane region" description="Helical" evidence="5">
    <location>
        <begin position="327"/>
        <end position="355"/>
    </location>
</feature>
<protein>
    <submittedName>
        <fullName evidence="6">Uncharacterized protein</fullName>
    </submittedName>
</protein>
<feature type="transmembrane region" description="Helical" evidence="5">
    <location>
        <begin position="394"/>
        <end position="421"/>
    </location>
</feature>
<dbReference type="RefSeq" id="XP_009530139.1">
    <property type="nucleotide sequence ID" value="XM_009531844.1"/>
</dbReference>
<gene>
    <name evidence="6" type="ORF">PHYSODRAFT_316349</name>
</gene>
<comment type="subcellular location">
    <subcellularLocation>
        <location evidence="1">Membrane</location>
        <topology evidence="1">Multi-pass membrane protein</topology>
    </subcellularLocation>
</comment>
<evidence type="ECO:0000313" key="6">
    <source>
        <dbReference type="EMBL" id="EGZ16390.1"/>
    </source>
</evidence>
<reference evidence="6 7" key="1">
    <citation type="journal article" date="2006" name="Science">
        <title>Phytophthora genome sequences uncover evolutionary origins and mechanisms of pathogenesis.</title>
        <authorList>
            <person name="Tyler B.M."/>
            <person name="Tripathy S."/>
            <person name="Zhang X."/>
            <person name="Dehal P."/>
            <person name="Jiang R.H."/>
            <person name="Aerts A."/>
            <person name="Arredondo F.D."/>
            <person name="Baxter L."/>
            <person name="Bensasson D."/>
            <person name="Beynon J.L."/>
            <person name="Chapman J."/>
            <person name="Damasceno C.M."/>
            <person name="Dorrance A.E."/>
            <person name="Dou D."/>
            <person name="Dickerman A.W."/>
            <person name="Dubchak I.L."/>
            <person name="Garbelotto M."/>
            <person name="Gijzen M."/>
            <person name="Gordon S.G."/>
            <person name="Govers F."/>
            <person name="Grunwald N.J."/>
            <person name="Huang W."/>
            <person name="Ivors K.L."/>
            <person name="Jones R.W."/>
            <person name="Kamoun S."/>
            <person name="Krampis K."/>
            <person name="Lamour K.H."/>
            <person name="Lee M.K."/>
            <person name="McDonald W.H."/>
            <person name="Medina M."/>
            <person name="Meijer H.J."/>
            <person name="Nordberg E.K."/>
            <person name="Maclean D.J."/>
            <person name="Ospina-Giraldo M.D."/>
            <person name="Morris P.F."/>
            <person name="Phuntumart V."/>
            <person name="Putnam N.H."/>
            <person name="Rash S."/>
            <person name="Rose J.K."/>
            <person name="Sakihama Y."/>
            <person name="Salamov A.A."/>
            <person name="Savidor A."/>
            <person name="Scheuring C.F."/>
            <person name="Smith B.M."/>
            <person name="Sobral B.W."/>
            <person name="Terry A."/>
            <person name="Torto-Alalibo T.A."/>
            <person name="Win J."/>
            <person name="Xu Z."/>
            <person name="Zhang H."/>
            <person name="Grigoriev I.V."/>
            <person name="Rokhsar D.S."/>
            <person name="Boore J.L."/>
        </authorList>
    </citation>
    <scope>NUCLEOTIDE SEQUENCE [LARGE SCALE GENOMIC DNA]</scope>
    <source>
        <strain evidence="6 7">P6497</strain>
    </source>
</reference>
<dbReference type="EMBL" id="JH159155">
    <property type="protein sequence ID" value="EGZ16390.1"/>
    <property type="molecule type" value="Genomic_DNA"/>
</dbReference>
<dbReference type="InterPro" id="IPR052786">
    <property type="entry name" value="Spore_wall_assembly"/>
</dbReference>
<evidence type="ECO:0000256" key="2">
    <source>
        <dbReference type="ARBA" id="ARBA00022692"/>
    </source>
</evidence>
<dbReference type="Proteomes" id="UP000002640">
    <property type="component" value="Unassembled WGS sequence"/>
</dbReference>
<feature type="transmembrane region" description="Helical" evidence="5">
    <location>
        <begin position="128"/>
        <end position="155"/>
    </location>
</feature>
<dbReference type="PANTHER" id="PTHR34292:SF2">
    <property type="entry name" value="OUTER SPORE WALL PROTEIN LDS1"/>
    <property type="match status" value="1"/>
</dbReference>
<keyword evidence="2 5" id="KW-0812">Transmembrane</keyword>
<evidence type="ECO:0000256" key="4">
    <source>
        <dbReference type="ARBA" id="ARBA00023136"/>
    </source>
</evidence>
<dbReference type="PANTHER" id="PTHR34292">
    <property type="entry name" value="OUTER SPORE WALL PROTEIN LDS1"/>
    <property type="match status" value="1"/>
</dbReference>
<dbReference type="OMA" id="MFTNTVG"/>
<evidence type="ECO:0000256" key="1">
    <source>
        <dbReference type="ARBA" id="ARBA00004141"/>
    </source>
</evidence>
<dbReference type="STRING" id="1094619.G4ZPY6"/>
<feature type="transmembrane region" description="Helical" evidence="5">
    <location>
        <begin position="292"/>
        <end position="312"/>
    </location>
</feature>
<dbReference type="InterPro" id="IPR059112">
    <property type="entry name" value="CysZ/EI24"/>
</dbReference>
<dbReference type="AlphaFoldDB" id="G4ZPY6"/>
<feature type="transmembrane region" description="Helical" evidence="5">
    <location>
        <begin position="26"/>
        <end position="48"/>
    </location>
</feature>
<evidence type="ECO:0000313" key="7">
    <source>
        <dbReference type="Proteomes" id="UP000002640"/>
    </source>
</evidence>